<keyword evidence="3" id="KW-0285">Flavoprotein</keyword>
<evidence type="ECO:0000256" key="4">
    <source>
        <dbReference type="ARBA" id="ARBA00022827"/>
    </source>
</evidence>
<comment type="cofactor">
    <cofactor evidence="1">
        <name>FAD</name>
        <dbReference type="ChEBI" id="CHEBI:57692"/>
    </cofactor>
</comment>
<dbReference type="InterPro" id="IPR006094">
    <property type="entry name" value="Oxid_FAD_bind_N"/>
</dbReference>
<evidence type="ECO:0000259" key="5">
    <source>
        <dbReference type="PROSITE" id="PS51387"/>
    </source>
</evidence>
<evidence type="ECO:0000256" key="1">
    <source>
        <dbReference type="ARBA" id="ARBA00001974"/>
    </source>
</evidence>
<dbReference type="Gene3D" id="3.30.70.2190">
    <property type="match status" value="1"/>
</dbReference>
<dbReference type="GO" id="GO:0022904">
    <property type="term" value="P:respiratory electron transport chain"/>
    <property type="evidence" value="ECO:0007669"/>
    <property type="project" value="TreeGrafter"/>
</dbReference>
<dbReference type="Gene3D" id="3.30.70.2740">
    <property type="match status" value="1"/>
</dbReference>
<dbReference type="Gene3D" id="1.10.45.10">
    <property type="entry name" value="Vanillyl-alcohol Oxidase, Chain A, domain 4"/>
    <property type="match status" value="1"/>
</dbReference>
<dbReference type="InterPro" id="IPR036318">
    <property type="entry name" value="FAD-bd_PCMH-like_sf"/>
</dbReference>
<dbReference type="Pfam" id="PF01565">
    <property type="entry name" value="FAD_binding_4"/>
    <property type="match status" value="1"/>
</dbReference>
<comment type="similarity">
    <text evidence="2">Belongs to the FAD-binding oxidoreductase/transferase type 4 family.</text>
</comment>
<dbReference type="Gene3D" id="3.30.43.10">
    <property type="entry name" value="Uridine Diphospho-n-acetylenolpyruvylglucosamine Reductase, domain 2"/>
    <property type="match status" value="1"/>
</dbReference>
<dbReference type="EMBL" id="SPQT01000095">
    <property type="protein sequence ID" value="TFV35645.1"/>
    <property type="molecule type" value="Genomic_DNA"/>
</dbReference>
<name>A0A4Y9KWY5_9BRAD</name>
<protein>
    <submittedName>
        <fullName evidence="6">FAD-binding oxidoreductase</fullName>
    </submittedName>
</protein>
<feature type="domain" description="FAD-binding PCMH-type" evidence="5">
    <location>
        <begin position="46"/>
        <end position="225"/>
    </location>
</feature>
<dbReference type="FunFam" id="1.10.45.10:FF:000001">
    <property type="entry name" value="D-lactate dehydrogenase mitochondrial"/>
    <property type="match status" value="1"/>
</dbReference>
<dbReference type="InterPro" id="IPR051264">
    <property type="entry name" value="FAD-oxidored/transferase_4"/>
</dbReference>
<dbReference type="InterPro" id="IPR016166">
    <property type="entry name" value="FAD-bd_PCMH"/>
</dbReference>
<dbReference type="PANTHER" id="PTHR43716">
    <property type="entry name" value="D-2-HYDROXYGLUTARATE DEHYDROGENASE, MITOCHONDRIAL"/>
    <property type="match status" value="1"/>
</dbReference>
<organism evidence="6 7">
    <name type="scientific">Bradyrhizobium niftali</name>
    <dbReference type="NCBI Taxonomy" id="2560055"/>
    <lineage>
        <taxon>Bacteria</taxon>
        <taxon>Pseudomonadati</taxon>
        <taxon>Pseudomonadota</taxon>
        <taxon>Alphaproteobacteria</taxon>
        <taxon>Hyphomicrobiales</taxon>
        <taxon>Nitrobacteraceae</taxon>
        <taxon>Bradyrhizobium</taxon>
    </lineage>
</organism>
<dbReference type="AlphaFoldDB" id="A0A4Y9KWY5"/>
<proteinExistence type="inferred from homology"/>
<dbReference type="GO" id="GO:0071949">
    <property type="term" value="F:FAD binding"/>
    <property type="evidence" value="ECO:0007669"/>
    <property type="project" value="InterPro"/>
</dbReference>
<dbReference type="InterPro" id="IPR004113">
    <property type="entry name" value="FAD-bd_oxidored_4_C"/>
</dbReference>
<dbReference type="SUPFAM" id="SSF56176">
    <property type="entry name" value="FAD-binding/transporter-associated domain-like"/>
    <property type="match status" value="1"/>
</dbReference>
<evidence type="ECO:0000256" key="2">
    <source>
        <dbReference type="ARBA" id="ARBA00008000"/>
    </source>
</evidence>
<dbReference type="PANTHER" id="PTHR43716:SF2">
    <property type="entry name" value="BLL6224 PROTEIN"/>
    <property type="match status" value="1"/>
</dbReference>
<evidence type="ECO:0000256" key="3">
    <source>
        <dbReference type="ARBA" id="ARBA00022630"/>
    </source>
</evidence>
<dbReference type="RefSeq" id="WP_135179729.1">
    <property type="nucleotide sequence ID" value="NZ_SPQT01000095.1"/>
</dbReference>
<sequence>MNINKSAPPPLAPEPIDQFRKIVGERHAITDATDIEAYVTEERNLFHGRSPLVLRPGSTAEVSEICKLASAHRIALVPQGGNTGLVGGQTPHNGEVVVSLRRLDKIREVDTASNTMICEAGVVLQIAQQKAADVDRLFPLSLGAEGSCTIGGNLSTNAGGTAALAYGVAREMALGLEVVLADGRVLNVLSKLKKDNTGYNLHNLFIGAEGTLGIITAATLKLSPKPRAIETAFVGLKSPAAALKLLTIAQSEAANALTSFELLSEMAVDFSVRHGIDVRDPLAQKHPCYVLMELSSPGDGARTPLETILGRAMEEEIVDDAVIAANLSQRNGFWKLREEMSSAQKSEGGSIKHDISVPVATVPAFIAEANEAVVKLIPGARPVSFGHLGDGNLHYNVSQPIGANTADYLARWHEMNAVVFEIVLRMSGSISAEHGIGVLKRDELPAVKDKTAIELMRAIKAMLDPHGIMNPGKVL</sequence>
<dbReference type="SUPFAM" id="SSF55103">
    <property type="entry name" value="FAD-linked oxidases, C-terminal domain"/>
    <property type="match status" value="1"/>
</dbReference>
<dbReference type="GO" id="GO:0003824">
    <property type="term" value="F:catalytic activity"/>
    <property type="evidence" value="ECO:0007669"/>
    <property type="project" value="InterPro"/>
</dbReference>
<gene>
    <name evidence="6" type="ORF">E4K65_46415</name>
</gene>
<dbReference type="FunFam" id="3.30.43.10:FF:000024">
    <property type="entry name" value="FAD dependent oxidoreductase"/>
    <property type="match status" value="1"/>
</dbReference>
<dbReference type="InterPro" id="IPR016164">
    <property type="entry name" value="FAD-linked_Oxase-like_C"/>
</dbReference>
<evidence type="ECO:0000313" key="7">
    <source>
        <dbReference type="Proteomes" id="UP000297966"/>
    </source>
</evidence>
<dbReference type="OrthoDB" id="9809290at2"/>
<keyword evidence="7" id="KW-1185">Reference proteome</keyword>
<dbReference type="Gene3D" id="3.30.465.10">
    <property type="match status" value="1"/>
</dbReference>
<dbReference type="InterPro" id="IPR016167">
    <property type="entry name" value="FAD-bd_PCMH_sub1"/>
</dbReference>
<keyword evidence="4" id="KW-0274">FAD</keyword>
<dbReference type="InterPro" id="IPR016169">
    <property type="entry name" value="FAD-bd_PCMH_sub2"/>
</dbReference>
<dbReference type="PROSITE" id="PS51387">
    <property type="entry name" value="FAD_PCMH"/>
    <property type="match status" value="1"/>
</dbReference>
<evidence type="ECO:0000313" key="6">
    <source>
        <dbReference type="EMBL" id="TFV35645.1"/>
    </source>
</evidence>
<dbReference type="Pfam" id="PF02913">
    <property type="entry name" value="FAD-oxidase_C"/>
    <property type="match status" value="1"/>
</dbReference>
<dbReference type="InterPro" id="IPR016171">
    <property type="entry name" value="Vanillyl_alc_oxidase_C-sub2"/>
</dbReference>
<dbReference type="Proteomes" id="UP000297966">
    <property type="component" value="Unassembled WGS sequence"/>
</dbReference>
<comment type="caution">
    <text evidence="6">The sequence shown here is derived from an EMBL/GenBank/DDBJ whole genome shotgun (WGS) entry which is preliminary data.</text>
</comment>
<accession>A0A4Y9KWY5</accession>
<reference evidence="6 7" key="1">
    <citation type="submission" date="2019-03" db="EMBL/GenBank/DDBJ databases">
        <title>Bradyrhizobium diversity isolated from nodules of Chamaecrista fasciculata.</title>
        <authorList>
            <person name="Klepa M.S."/>
            <person name="Urquiaga M.O."/>
            <person name="Hungria M."/>
            <person name="Delamuta J.R."/>
        </authorList>
    </citation>
    <scope>NUCLEOTIDE SEQUENCE [LARGE SCALE GENOMIC DNA]</scope>
    <source>
        <strain evidence="6 7">CNPSo 3448</strain>
    </source>
</reference>